<dbReference type="InterPro" id="IPR016181">
    <property type="entry name" value="Acyl_CoA_acyltransferase"/>
</dbReference>
<evidence type="ECO:0000259" key="1">
    <source>
        <dbReference type="PROSITE" id="PS51186"/>
    </source>
</evidence>
<gene>
    <name evidence="2" type="ORF">LOT_1179</name>
</gene>
<evidence type="ECO:0000313" key="2">
    <source>
        <dbReference type="EMBL" id="GAD16641.1"/>
    </source>
</evidence>
<dbReference type="SUPFAM" id="SSF55729">
    <property type="entry name" value="Acyl-CoA N-acyltransferases (Nat)"/>
    <property type="match status" value="1"/>
</dbReference>
<dbReference type="Pfam" id="PF13302">
    <property type="entry name" value="Acetyltransf_3"/>
    <property type="match status" value="1"/>
</dbReference>
<dbReference type="InterPro" id="IPR000182">
    <property type="entry name" value="GNAT_dom"/>
</dbReference>
<organism evidence="2 3">
    <name type="scientific">Lentilactobacillus otakiensis DSM 19908 = JCM 15040</name>
    <dbReference type="NCBI Taxonomy" id="1423780"/>
    <lineage>
        <taxon>Bacteria</taxon>
        <taxon>Bacillati</taxon>
        <taxon>Bacillota</taxon>
        <taxon>Bacilli</taxon>
        <taxon>Lactobacillales</taxon>
        <taxon>Lactobacillaceae</taxon>
        <taxon>Lentilactobacillus</taxon>
    </lineage>
</organism>
<dbReference type="PANTHER" id="PTHR43792">
    <property type="entry name" value="GNAT FAMILY, PUTATIVE (AFU_ORTHOLOGUE AFUA_3G00765)-RELATED-RELATED"/>
    <property type="match status" value="1"/>
</dbReference>
<dbReference type="Gene3D" id="3.40.630.30">
    <property type="match status" value="1"/>
</dbReference>
<dbReference type="InterPro" id="IPR051531">
    <property type="entry name" value="N-acetyltransferase"/>
</dbReference>
<dbReference type="RefSeq" id="WP_020281092.1">
    <property type="nucleotide sequence ID" value="NZ_AZED01000013.1"/>
</dbReference>
<accession>S4NLA2</accession>
<proteinExistence type="predicted"/>
<dbReference type="Proteomes" id="UP000016361">
    <property type="component" value="Unassembled WGS sequence"/>
</dbReference>
<comment type="caution">
    <text evidence="2">The sequence shown here is derived from an EMBL/GenBank/DDBJ whole genome shotgun (WGS) entry which is preliminary data.</text>
</comment>
<reference evidence="3" key="1">
    <citation type="journal article" date="2013" name="Genome Announc.">
        <title>Draft Genome Sequence of D-Branched-Chain Amino Acid Producer Lactobacillus otakiensis JCM 15040T, Isolated from a Traditional Japanese Pickle.</title>
        <authorList>
            <person name="Doi K."/>
            <person name="Mori K."/>
            <person name="Mutaguchi Y."/>
            <person name="Tashiro K."/>
            <person name="Fujino Y."/>
            <person name="Ohmori T."/>
            <person name="Kuhara S."/>
            <person name="Ohshima T."/>
        </authorList>
    </citation>
    <scope>NUCLEOTIDE SEQUENCE [LARGE SCALE GENOMIC DNA]</scope>
    <source>
        <strain evidence="3">JCM 15040</strain>
    </source>
</reference>
<keyword evidence="3" id="KW-1185">Reference proteome</keyword>
<dbReference type="STRING" id="1423780.FD05_GL000754"/>
<dbReference type="eggNOG" id="COG1670">
    <property type="taxonomic scope" value="Bacteria"/>
</dbReference>
<dbReference type="PATRIC" id="fig|1423780.4.peg.756"/>
<dbReference type="PROSITE" id="PS51186">
    <property type="entry name" value="GNAT"/>
    <property type="match status" value="1"/>
</dbReference>
<feature type="domain" description="N-acetyltransferase" evidence="1">
    <location>
        <begin position="10"/>
        <end position="169"/>
    </location>
</feature>
<protein>
    <submittedName>
        <fullName evidence="2">GNAT family acetyltransferase</fullName>
    </submittedName>
</protein>
<keyword evidence="2" id="KW-0808">Transferase</keyword>
<dbReference type="EMBL" id="BASH01000003">
    <property type="protein sequence ID" value="GAD16641.1"/>
    <property type="molecule type" value="Genomic_DNA"/>
</dbReference>
<dbReference type="GeneID" id="301048025"/>
<evidence type="ECO:0000313" key="3">
    <source>
        <dbReference type="Proteomes" id="UP000016361"/>
    </source>
</evidence>
<dbReference type="AlphaFoldDB" id="S4NLA2"/>
<dbReference type="OrthoDB" id="9798081at2"/>
<dbReference type="GO" id="GO:0016747">
    <property type="term" value="F:acyltransferase activity, transferring groups other than amino-acyl groups"/>
    <property type="evidence" value="ECO:0007669"/>
    <property type="project" value="InterPro"/>
</dbReference>
<name>S4NLA2_9LACO</name>
<sequence>MKLPIKTERLVITKLALTDLPAYEALISIPVIAEGAGFNLVSNQKMLGEIAKRQLAHPNSVGIWLDHQLVGAILLYERIEQTGEPDTHNLELSYFLHPDFWNQGLMTEAMSGLIEALKRDHTVQSLSAEVFIDNLPSKGLIQKVGFQELATVTDPLVGKEKVLYQLKLQ</sequence>